<dbReference type="SMART" id="SM00530">
    <property type="entry name" value="HTH_XRE"/>
    <property type="match status" value="1"/>
</dbReference>
<dbReference type="SUPFAM" id="SSF47413">
    <property type="entry name" value="lambda repressor-like DNA-binding domains"/>
    <property type="match status" value="1"/>
</dbReference>
<keyword evidence="2" id="KW-0614">Plasmid</keyword>
<dbReference type="Proteomes" id="UP000186106">
    <property type="component" value="Unassembled WGS sequence"/>
</dbReference>
<geneLocation type="plasmid" evidence="2 5">
    <name>unnamed</name>
</geneLocation>
<dbReference type="Gene3D" id="1.10.260.40">
    <property type="entry name" value="lambda repressor-like DNA-binding domains"/>
    <property type="match status" value="1"/>
</dbReference>
<dbReference type="InterPro" id="IPR001387">
    <property type="entry name" value="Cro/C1-type_HTH"/>
</dbReference>
<reference evidence="3 4" key="1">
    <citation type="submission" date="2017-01" db="EMBL/GenBank/DDBJ databases">
        <authorList>
            <person name="Mah S.A."/>
            <person name="Swanson W.J."/>
            <person name="Moy G.W."/>
            <person name="Vacquier V.D."/>
        </authorList>
    </citation>
    <scope>NUCLEOTIDE SEQUENCE [LARGE SCALE GENOMIC DNA]</scope>
    <source>
        <strain evidence="3 4">DSM 16927</strain>
    </source>
</reference>
<protein>
    <submittedName>
        <fullName evidence="3">Helix-turn-helix domain-containing protein</fullName>
    </submittedName>
    <submittedName>
        <fullName evidence="2">XRE family transcriptional regulator</fullName>
    </submittedName>
</protein>
<proteinExistence type="predicted"/>
<evidence type="ECO:0000259" key="1">
    <source>
        <dbReference type="PROSITE" id="PS50943"/>
    </source>
</evidence>
<evidence type="ECO:0000313" key="2">
    <source>
        <dbReference type="EMBL" id="AZB02425.1"/>
    </source>
</evidence>
<dbReference type="CDD" id="cd00093">
    <property type="entry name" value="HTH_XRE"/>
    <property type="match status" value="1"/>
</dbReference>
<dbReference type="PROSITE" id="PS50943">
    <property type="entry name" value="HTH_CROC1"/>
    <property type="match status" value="1"/>
</dbReference>
<dbReference type="KEGG" id="cjt:EG359_22465"/>
<name>A0A1N7KFQ4_9FLAO</name>
<dbReference type="Pfam" id="PF01381">
    <property type="entry name" value="HTH_3"/>
    <property type="match status" value="1"/>
</dbReference>
<gene>
    <name evidence="2" type="ORF">EG359_22465</name>
    <name evidence="3" type="ORF">SAMN05421768_1124</name>
</gene>
<dbReference type="Proteomes" id="UP000279541">
    <property type="component" value="Plasmid unnamed"/>
</dbReference>
<sequence>MKKEKLRYIRKLKGYSQRELAEIIFTEVSNYSRKETGTVKISRSEWIKLAQFLEVPLEEIYQSDSLGKKPIDAYTANLEHEIIILESELLNLYFYEKANSILKEENIYLKRENERLKLELDYFKRK</sequence>
<accession>A0A1N7KFQ4</accession>
<dbReference type="GO" id="GO:0003677">
    <property type="term" value="F:DNA binding"/>
    <property type="evidence" value="ECO:0007669"/>
    <property type="project" value="InterPro"/>
</dbReference>
<evidence type="ECO:0000313" key="4">
    <source>
        <dbReference type="Proteomes" id="UP000186106"/>
    </source>
</evidence>
<keyword evidence="5" id="KW-1185">Reference proteome</keyword>
<organism evidence="3 4">
    <name type="scientific">Chryseobacterium joostei</name>
    <dbReference type="NCBI Taxonomy" id="112234"/>
    <lineage>
        <taxon>Bacteria</taxon>
        <taxon>Pseudomonadati</taxon>
        <taxon>Bacteroidota</taxon>
        <taxon>Flavobacteriia</taxon>
        <taxon>Flavobacteriales</taxon>
        <taxon>Weeksellaceae</taxon>
        <taxon>Chryseobacterium group</taxon>
        <taxon>Chryseobacterium</taxon>
    </lineage>
</organism>
<dbReference type="EMBL" id="CP033927">
    <property type="protein sequence ID" value="AZB02425.1"/>
    <property type="molecule type" value="Genomic_DNA"/>
</dbReference>
<evidence type="ECO:0000313" key="5">
    <source>
        <dbReference type="Proteomes" id="UP000279541"/>
    </source>
</evidence>
<dbReference type="EMBL" id="FTNZ01000012">
    <property type="protein sequence ID" value="SIS60413.1"/>
    <property type="molecule type" value="Genomic_DNA"/>
</dbReference>
<feature type="domain" description="HTH cro/C1-type" evidence="1">
    <location>
        <begin position="6"/>
        <end position="60"/>
    </location>
</feature>
<reference evidence="2 5" key="2">
    <citation type="submission" date="2018-11" db="EMBL/GenBank/DDBJ databases">
        <title>Proposal to divide the Flavobacteriaceae and reorganize its genera based on Amino Acid Identity values calculated from whole genome sequences.</title>
        <authorList>
            <person name="Nicholson A.C."/>
            <person name="Gulvik C.A."/>
            <person name="Whitney A.M."/>
            <person name="Humrighouse B.W."/>
            <person name="Bell M."/>
            <person name="Holmes B."/>
            <person name="Steigerwalt A.G."/>
            <person name="Villarma A."/>
            <person name="Sheth M."/>
            <person name="Batra D."/>
            <person name="Pryor J."/>
            <person name="Bernardet J.-F."/>
            <person name="Hugo C."/>
            <person name="Kampfer P."/>
            <person name="Newman J."/>
            <person name="McQuiston J.R."/>
        </authorList>
    </citation>
    <scope>NUCLEOTIDE SEQUENCE [LARGE SCALE GENOMIC DNA]</scope>
    <source>
        <strain evidence="2 5">DSM 16927</strain>
        <plasmid evidence="2 5">unnamed</plasmid>
    </source>
</reference>
<dbReference type="OrthoDB" id="1274166at2"/>
<evidence type="ECO:0000313" key="3">
    <source>
        <dbReference type="EMBL" id="SIS60413.1"/>
    </source>
</evidence>
<dbReference type="InterPro" id="IPR010982">
    <property type="entry name" value="Lambda_DNA-bd_dom_sf"/>
</dbReference>
<dbReference type="RefSeq" id="WP_076357515.1">
    <property type="nucleotide sequence ID" value="NZ_CP033927.1"/>
</dbReference>
<dbReference type="AlphaFoldDB" id="A0A1N7KFQ4"/>